<dbReference type="InterPro" id="IPR050330">
    <property type="entry name" value="Bact_OuterMem_StrucFunc"/>
</dbReference>
<dbReference type="InterPro" id="IPR006664">
    <property type="entry name" value="OMP_bac"/>
</dbReference>
<keyword evidence="6" id="KW-0998">Cell outer membrane</keyword>
<evidence type="ECO:0000256" key="9">
    <source>
        <dbReference type="HAMAP-Rule" id="MF_02204"/>
    </source>
</evidence>
<keyword evidence="4 10" id="KW-0472">Membrane</keyword>
<keyword evidence="3" id="KW-0732">Signal</keyword>
<comment type="similarity">
    <text evidence="9">Belongs to the Pal lipoprotein family.</text>
</comment>
<comment type="subunit">
    <text evidence="9">The Tol-Pal system is composed of five core proteins: the inner membrane proteins TolA, TolQ and TolR, the periplasmic protein TolB and the outer membrane protein Pal. They form a network linking the inner and outer membranes and the peptidoglycan layer.</text>
</comment>
<dbReference type="PRINTS" id="PR01021">
    <property type="entry name" value="OMPADOMAIN"/>
</dbReference>
<dbReference type="CDD" id="cd07185">
    <property type="entry name" value="OmpA_C-like"/>
    <property type="match status" value="1"/>
</dbReference>
<evidence type="ECO:0000256" key="3">
    <source>
        <dbReference type="ARBA" id="ARBA00022729"/>
    </source>
</evidence>
<sequence length="225" mass="23401">MKHRPHPEAGATWRHPGLDLNKNLGRPARWAVVVGSLAALLVAGCSSTRVDGLAPVEDRLAAGSAAARGSTSATAASGVGSGGGAAVSETQIASVDLGALGAQGGGKAGGSIDAAPVAQRVVYFDFDSFVVKDEYRPVVDFAARYLNADRQRRVLVEGHTDDRGGREYNLALGQKRADAVVRALQLLGAQDAQMEAVSYGEERPAAPGSSEAAWAKNRRAELKDR</sequence>
<comment type="subcellular location">
    <subcellularLocation>
        <location evidence="1">Cell outer membrane</location>
    </subcellularLocation>
</comment>
<evidence type="ECO:0000259" key="12">
    <source>
        <dbReference type="PROSITE" id="PS51123"/>
    </source>
</evidence>
<dbReference type="NCBIfam" id="TIGR02802">
    <property type="entry name" value="Pal_lipo"/>
    <property type="match status" value="1"/>
</dbReference>
<dbReference type="Gene3D" id="3.30.1330.60">
    <property type="entry name" value="OmpA-like domain"/>
    <property type="match status" value="1"/>
</dbReference>
<evidence type="ECO:0000256" key="7">
    <source>
        <dbReference type="ARBA" id="ARBA00023288"/>
    </source>
</evidence>
<organism evidence="13 14">
    <name type="scientific">Sphaerotilus microaerophilus</name>
    <dbReference type="NCBI Taxonomy" id="2914710"/>
    <lineage>
        <taxon>Bacteria</taxon>
        <taxon>Pseudomonadati</taxon>
        <taxon>Pseudomonadota</taxon>
        <taxon>Betaproteobacteria</taxon>
        <taxon>Burkholderiales</taxon>
        <taxon>Sphaerotilaceae</taxon>
        <taxon>Sphaerotilus</taxon>
    </lineage>
</organism>
<keyword evidence="8 9" id="KW-0131">Cell cycle</keyword>
<evidence type="ECO:0000256" key="6">
    <source>
        <dbReference type="ARBA" id="ARBA00023237"/>
    </source>
</evidence>
<dbReference type="InterPro" id="IPR036737">
    <property type="entry name" value="OmpA-like_sf"/>
</dbReference>
<name>A0ABN6PQR4_9BURK</name>
<keyword evidence="7" id="KW-0449">Lipoprotein</keyword>
<feature type="region of interest" description="Disordered" evidence="11">
    <location>
        <begin position="198"/>
        <end position="225"/>
    </location>
</feature>
<evidence type="ECO:0000256" key="11">
    <source>
        <dbReference type="SAM" id="MobiDB-lite"/>
    </source>
</evidence>
<keyword evidence="14" id="KW-1185">Reference proteome</keyword>
<gene>
    <name evidence="9" type="primary">pal</name>
    <name evidence="13" type="ORF">CATMQ487_24260</name>
</gene>
<dbReference type="InterPro" id="IPR006665">
    <property type="entry name" value="OmpA-like"/>
</dbReference>
<comment type="function">
    <text evidence="9">Part of the Tol-Pal system, which plays a role in outer membrane invagination during cell division and is important for maintaining outer membrane integrity.</text>
</comment>
<reference evidence="13" key="1">
    <citation type="submission" date="2022-04" db="EMBL/GenBank/DDBJ databases">
        <title>Whole genome sequence of Sphaerotilus sp. FB-5.</title>
        <authorList>
            <person name="Takeda M."/>
            <person name="Narihara S."/>
            <person name="Akimoto M."/>
            <person name="Akimoto R."/>
            <person name="Nishiyashiki S."/>
            <person name="Murakami T."/>
        </authorList>
    </citation>
    <scope>NUCLEOTIDE SEQUENCE</scope>
    <source>
        <strain evidence="13">FB-5</strain>
    </source>
</reference>
<evidence type="ECO:0000256" key="4">
    <source>
        <dbReference type="ARBA" id="ARBA00023136"/>
    </source>
</evidence>
<evidence type="ECO:0000313" key="14">
    <source>
        <dbReference type="Proteomes" id="UP001057498"/>
    </source>
</evidence>
<dbReference type="Pfam" id="PF00691">
    <property type="entry name" value="OmpA"/>
    <property type="match status" value="1"/>
</dbReference>
<dbReference type="PROSITE" id="PS51123">
    <property type="entry name" value="OMPA_2"/>
    <property type="match status" value="1"/>
</dbReference>
<dbReference type="RefSeq" id="WP_251973489.1">
    <property type="nucleotide sequence ID" value="NZ_AP025730.1"/>
</dbReference>
<evidence type="ECO:0000313" key="13">
    <source>
        <dbReference type="EMBL" id="BDI05456.1"/>
    </source>
</evidence>
<dbReference type="PANTHER" id="PTHR30329">
    <property type="entry name" value="STATOR ELEMENT OF FLAGELLAR MOTOR COMPLEX"/>
    <property type="match status" value="1"/>
</dbReference>
<keyword evidence="2 9" id="KW-0132">Cell division</keyword>
<dbReference type="PANTHER" id="PTHR30329:SF21">
    <property type="entry name" value="LIPOPROTEIN YIAD-RELATED"/>
    <property type="match status" value="1"/>
</dbReference>
<keyword evidence="5" id="KW-0564">Palmitate</keyword>
<evidence type="ECO:0000256" key="2">
    <source>
        <dbReference type="ARBA" id="ARBA00022618"/>
    </source>
</evidence>
<dbReference type="EMBL" id="AP025730">
    <property type="protein sequence ID" value="BDI05456.1"/>
    <property type="molecule type" value="Genomic_DNA"/>
</dbReference>
<dbReference type="SUPFAM" id="SSF103088">
    <property type="entry name" value="OmpA-like"/>
    <property type="match status" value="1"/>
</dbReference>
<dbReference type="HAMAP" id="MF_02204">
    <property type="entry name" value="Pal"/>
    <property type="match status" value="1"/>
</dbReference>
<dbReference type="InterPro" id="IPR014169">
    <property type="entry name" value="Pal_lipo_C"/>
</dbReference>
<evidence type="ECO:0000256" key="10">
    <source>
        <dbReference type="PROSITE-ProRule" id="PRU00473"/>
    </source>
</evidence>
<accession>A0ABN6PQR4</accession>
<evidence type="ECO:0000256" key="1">
    <source>
        <dbReference type="ARBA" id="ARBA00004442"/>
    </source>
</evidence>
<protein>
    <recommendedName>
        <fullName evidence="9">Peptidoglycan-associated protein</fullName>
    </recommendedName>
</protein>
<evidence type="ECO:0000256" key="8">
    <source>
        <dbReference type="ARBA" id="ARBA00023306"/>
    </source>
</evidence>
<dbReference type="Proteomes" id="UP001057498">
    <property type="component" value="Chromosome"/>
</dbReference>
<feature type="domain" description="OmpA-like" evidence="12">
    <location>
        <begin position="111"/>
        <end position="225"/>
    </location>
</feature>
<proteinExistence type="inferred from homology"/>
<evidence type="ECO:0000256" key="5">
    <source>
        <dbReference type="ARBA" id="ARBA00023139"/>
    </source>
</evidence>
<dbReference type="InterPro" id="IPR039001">
    <property type="entry name" value="Pal"/>
</dbReference>